<protein>
    <submittedName>
        <fullName evidence="1">Uncharacterized protein</fullName>
    </submittedName>
</protein>
<organism evidence="1 2">
    <name type="scientific">Rhizobium acidisoli</name>
    <dbReference type="NCBI Taxonomy" id="1538158"/>
    <lineage>
        <taxon>Bacteria</taxon>
        <taxon>Pseudomonadati</taxon>
        <taxon>Pseudomonadota</taxon>
        <taxon>Alphaproteobacteria</taxon>
        <taxon>Hyphomicrobiales</taxon>
        <taxon>Rhizobiaceae</taxon>
        <taxon>Rhizobium/Agrobacterium group</taxon>
        <taxon>Rhizobium</taxon>
    </lineage>
</organism>
<dbReference type="Proteomes" id="UP000220927">
    <property type="component" value="Plasmid pRapFH23b"/>
</dbReference>
<evidence type="ECO:0000313" key="1">
    <source>
        <dbReference type="EMBL" id="QAS81643.1"/>
    </source>
</evidence>
<dbReference type="KEGG" id="rad:CO657_27615"/>
<dbReference type="RefSeq" id="WP_128715619.1">
    <property type="nucleotide sequence ID" value="NZ_CP035000.1"/>
</dbReference>
<proteinExistence type="predicted"/>
<sequence>MKVKKLISKNHRRAEHEKILMRDVSRKLKPLLKLVSSGGKWIARPSFAACIGHVCELWIFAQRHVIVFHWNDFGEPMAARSGLSGTARKPWISILRSPIRIAR</sequence>
<accession>A0AAE6C2Y5</accession>
<evidence type="ECO:0000313" key="2">
    <source>
        <dbReference type="Proteomes" id="UP000220927"/>
    </source>
</evidence>
<keyword evidence="1" id="KW-0614">Plasmid</keyword>
<keyword evidence="2" id="KW-1185">Reference proteome</keyword>
<dbReference type="EMBL" id="CP035000">
    <property type="protein sequence ID" value="QAS81643.1"/>
    <property type="molecule type" value="Genomic_DNA"/>
</dbReference>
<dbReference type="AlphaFoldDB" id="A0AAE6C2Y5"/>
<reference evidence="1 2" key="1">
    <citation type="submission" date="2019-01" db="EMBL/GenBank/DDBJ databases">
        <title>Genomic insights into the origins and evolution of symbiotic genes in the Phaseolus vulgaris microsymbionts.</title>
        <authorList>
            <person name="Tong W."/>
        </authorList>
    </citation>
    <scope>NUCLEOTIDE SEQUENCE [LARGE SCALE GENOMIC DNA]</scope>
    <source>
        <strain evidence="1 2">FH23</strain>
        <plasmid evidence="2">prapfh23b</plasmid>
    </source>
</reference>
<name>A0AAE6C2Y5_9HYPH</name>
<geneLocation type="plasmid" evidence="2">
    <name>prapfh23b</name>
</geneLocation>
<gene>
    <name evidence="1" type="ORF">CO657_27615</name>
</gene>